<dbReference type="RefSeq" id="WP_181754939.1">
    <property type="nucleotide sequence ID" value="NZ_JACEIQ010000037.1"/>
</dbReference>
<evidence type="ECO:0000259" key="10">
    <source>
        <dbReference type="PROSITE" id="PS50110"/>
    </source>
</evidence>
<gene>
    <name evidence="11" type="ORF">H1191_19660</name>
</gene>
<evidence type="ECO:0000259" key="9">
    <source>
        <dbReference type="PROSITE" id="PS01124"/>
    </source>
</evidence>
<dbReference type="SUPFAM" id="SSF46689">
    <property type="entry name" value="Homeodomain-like"/>
    <property type="match status" value="2"/>
</dbReference>
<keyword evidence="3 8" id="KW-0597">Phosphoprotein</keyword>
<dbReference type="PROSITE" id="PS01124">
    <property type="entry name" value="HTH_ARAC_FAMILY_2"/>
    <property type="match status" value="1"/>
</dbReference>
<dbReference type="GO" id="GO:0003700">
    <property type="term" value="F:DNA-binding transcription factor activity"/>
    <property type="evidence" value="ECO:0007669"/>
    <property type="project" value="InterPro"/>
</dbReference>
<evidence type="ECO:0000256" key="3">
    <source>
        <dbReference type="ARBA" id="ARBA00022553"/>
    </source>
</evidence>
<proteinExistence type="predicted"/>
<feature type="domain" description="Response regulatory" evidence="10">
    <location>
        <begin position="3"/>
        <end position="120"/>
    </location>
</feature>
<comment type="caution">
    <text evidence="11">The sequence shown here is derived from an EMBL/GenBank/DDBJ whole genome shotgun (WGS) entry which is preliminary data.</text>
</comment>
<dbReference type="PANTHER" id="PTHR42713">
    <property type="entry name" value="HISTIDINE KINASE-RELATED"/>
    <property type="match status" value="1"/>
</dbReference>
<keyword evidence="4" id="KW-0902">Two-component regulatory system</keyword>
<name>A0A7W1WUV5_9BACL</name>
<dbReference type="InterPro" id="IPR001789">
    <property type="entry name" value="Sig_transdc_resp-reg_receiver"/>
</dbReference>
<dbReference type="Pfam" id="PF00072">
    <property type="entry name" value="Response_reg"/>
    <property type="match status" value="1"/>
</dbReference>
<comment type="subcellular location">
    <subcellularLocation>
        <location evidence="1">Cytoplasm</location>
    </subcellularLocation>
</comment>
<dbReference type="AlphaFoldDB" id="A0A7W1WUV5"/>
<dbReference type="Pfam" id="PF12833">
    <property type="entry name" value="HTH_18"/>
    <property type="match status" value="1"/>
</dbReference>
<evidence type="ECO:0000256" key="7">
    <source>
        <dbReference type="ARBA" id="ARBA00023163"/>
    </source>
</evidence>
<dbReference type="InterPro" id="IPR018060">
    <property type="entry name" value="HTH_AraC"/>
</dbReference>
<evidence type="ECO:0000256" key="2">
    <source>
        <dbReference type="ARBA" id="ARBA00022490"/>
    </source>
</evidence>
<dbReference type="InterPro" id="IPR051552">
    <property type="entry name" value="HptR"/>
</dbReference>
<evidence type="ECO:0000313" key="11">
    <source>
        <dbReference type="EMBL" id="MBA4496478.1"/>
    </source>
</evidence>
<evidence type="ECO:0000313" key="12">
    <source>
        <dbReference type="Proteomes" id="UP000535491"/>
    </source>
</evidence>
<dbReference type="CDD" id="cd17536">
    <property type="entry name" value="REC_YesN-like"/>
    <property type="match status" value="1"/>
</dbReference>
<protein>
    <submittedName>
        <fullName evidence="11">Response regulator transcription factor</fullName>
    </submittedName>
</protein>
<feature type="domain" description="HTH araC/xylS-type" evidence="9">
    <location>
        <begin position="302"/>
        <end position="400"/>
    </location>
</feature>
<dbReference type="InterPro" id="IPR020449">
    <property type="entry name" value="Tscrpt_reg_AraC-type_HTH"/>
</dbReference>
<reference evidence="11 12" key="1">
    <citation type="submission" date="2020-07" db="EMBL/GenBank/DDBJ databases">
        <authorList>
            <person name="Feng H."/>
        </authorList>
    </citation>
    <scope>NUCLEOTIDE SEQUENCE [LARGE SCALE GENOMIC DNA]</scope>
    <source>
        <strain evidence="12">s-10</strain>
    </source>
</reference>
<accession>A0A7W1WUV5</accession>
<dbReference type="GO" id="GO:0005737">
    <property type="term" value="C:cytoplasm"/>
    <property type="evidence" value="ECO:0007669"/>
    <property type="project" value="UniProtKB-SubCell"/>
</dbReference>
<dbReference type="EMBL" id="JACEIQ010000037">
    <property type="protein sequence ID" value="MBA4496478.1"/>
    <property type="molecule type" value="Genomic_DNA"/>
</dbReference>
<keyword evidence="2" id="KW-0963">Cytoplasm</keyword>
<organism evidence="11 12">
    <name type="scientific">Paenactinomyces guangxiensis</name>
    <dbReference type="NCBI Taxonomy" id="1490290"/>
    <lineage>
        <taxon>Bacteria</taxon>
        <taxon>Bacillati</taxon>
        <taxon>Bacillota</taxon>
        <taxon>Bacilli</taxon>
        <taxon>Bacillales</taxon>
        <taxon>Thermoactinomycetaceae</taxon>
        <taxon>Paenactinomyces</taxon>
    </lineage>
</organism>
<dbReference type="PANTHER" id="PTHR42713:SF3">
    <property type="entry name" value="TRANSCRIPTIONAL REGULATORY PROTEIN HPTR"/>
    <property type="match status" value="1"/>
</dbReference>
<evidence type="ECO:0000256" key="8">
    <source>
        <dbReference type="PROSITE-ProRule" id="PRU00169"/>
    </source>
</evidence>
<dbReference type="Gene3D" id="1.10.10.60">
    <property type="entry name" value="Homeodomain-like"/>
    <property type="match status" value="2"/>
</dbReference>
<evidence type="ECO:0000256" key="1">
    <source>
        <dbReference type="ARBA" id="ARBA00004496"/>
    </source>
</evidence>
<dbReference type="SMART" id="SM00448">
    <property type="entry name" value="REC"/>
    <property type="match status" value="1"/>
</dbReference>
<keyword evidence="5" id="KW-0805">Transcription regulation</keyword>
<dbReference type="Gene3D" id="3.40.50.2300">
    <property type="match status" value="1"/>
</dbReference>
<feature type="modified residue" description="4-aspartylphosphate" evidence="8">
    <location>
        <position position="55"/>
    </location>
</feature>
<evidence type="ECO:0000256" key="4">
    <source>
        <dbReference type="ARBA" id="ARBA00023012"/>
    </source>
</evidence>
<evidence type="ECO:0000256" key="6">
    <source>
        <dbReference type="ARBA" id="ARBA00023125"/>
    </source>
</evidence>
<dbReference type="Proteomes" id="UP000535491">
    <property type="component" value="Unassembled WGS sequence"/>
</dbReference>
<dbReference type="GO" id="GO:0000160">
    <property type="term" value="P:phosphorelay signal transduction system"/>
    <property type="evidence" value="ECO:0007669"/>
    <property type="project" value="UniProtKB-KW"/>
</dbReference>
<keyword evidence="7" id="KW-0804">Transcription</keyword>
<dbReference type="SUPFAM" id="SSF52172">
    <property type="entry name" value="CheY-like"/>
    <property type="match status" value="1"/>
</dbReference>
<dbReference type="PRINTS" id="PR00032">
    <property type="entry name" value="HTHARAC"/>
</dbReference>
<dbReference type="PROSITE" id="PS50110">
    <property type="entry name" value="RESPONSE_REGULATORY"/>
    <property type="match status" value="1"/>
</dbReference>
<dbReference type="SMART" id="SM00342">
    <property type="entry name" value="HTH_ARAC"/>
    <property type="match status" value="1"/>
</dbReference>
<dbReference type="InterPro" id="IPR009057">
    <property type="entry name" value="Homeodomain-like_sf"/>
</dbReference>
<evidence type="ECO:0000256" key="5">
    <source>
        <dbReference type="ARBA" id="ARBA00023015"/>
    </source>
</evidence>
<keyword evidence="12" id="KW-1185">Reference proteome</keyword>
<dbReference type="GO" id="GO:0043565">
    <property type="term" value="F:sequence-specific DNA binding"/>
    <property type="evidence" value="ECO:0007669"/>
    <property type="project" value="InterPro"/>
</dbReference>
<keyword evidence="6" id="KW-0238">DNA-binding</keyword>
<dbReference type="InterPro" id="IPR011006">
    <property type="entry name" value="CheY-like_superfamily"/>
</dbReference>
<sequence>MWNVLLVEDELLARSGMKAIVDWEGNGFHLVADVSHGQEALEIFRRHRVDIVLTDIRMPVMDGLALVQTIRKQELPCEVIVLSSYDDFQYVRQAMQLGVRDYIHKPTMTPAELVNTLKKVAEELDKKRSIEKYQQLITDVAGASREALLNKALKHIVTNGSAVLEPHITRMLHNAGIMDEALYLCVFRILSHRGSGSEYTPFLSEEETVHSFMRKHMEETDRSPVFLKEKNEWLLLSPACPAKTFHRFAQYADRFGWQLLWEVADQPGDVLQMHSVYERLSRELHERWEAAQRNMRCHPLILKALSYMHEHYMAPLTLEKVSRYIHVNPSYFSRLFYKETGKLFTDYLTSYRLERAQQLLLRTDLPVYEIAGRVGYSNSKYFLKVFKKQFSMTPGEFRRNSAEAEVNNVHLCPQKKKPSE</sequence>